<accession>A0A2M9Y7R7</accession>
<organism evidence="1 2">
    <name type="scientific">Leptospira saintgironsiae</name>
    <dbReference type="NCBI Taxonomy" id="2023183"/>
    <lineage>
        <taxon>Bacteria</taxon>
        <taxon>Pseudomonadati</taxon>
        <taxon>Spirochaetota</taxon>
        <taxon>Spirochaetia</taxon>
        <taxon>Leptospirales</taxon>
        <taxon>Leptospiraceae</taxon>
        <taxon>Leptospira</taxon>
    </lineage>
</organism>
<evidence type="ECO:0000313" key="2">
    <source>
        <dbReference type="Proteomes" id="UP000231926"/>
    </source>
</evidence>
<protein>
    <recommendedName>
        <fullName evidence="3">Lipoprotein</fullName>
    </recommendedName>
</protein>
<keyword evidence="2" id="KW-1185">Reference proteome</keyword>
<dbReference type="PROSITE" id="PS51257">
    <property type="entry name" value="PROKAR_LIPOPROTEIN"/>
    <property type="match status" value="1"/>
</dbReference>
<reference evidence="1 2" key="1">
    <citation type="submission" date="2017-07" db="EMBL/GenBank/DDBJ databases">
        <title>Leptospira spp. isolated from tropical soils.</title>
        <authorList>
            <person name="Thibeaux R."/>
            <person name="Iraola G."/>
            <person name="Ferres I."/>
            <person name="Bierque E."/>
            <person name="Girault D."/>
            <person name="Soupe-Gilbert M.-E."/>
            <person name="Picardeau M."/>
            <person name="Goarant C."/>
        </authorList>
    </citation>
    <scope>NUCLEOTIDE SEQUENCE [LARGE SCALE GENOMIC DNA]</scope>
    <source>
        <strain evidence="1 2">FH4-C-A2</strain>
    </source>
</reference>
<dbReference type="EMBL" id="NPDR01000016">
    <property type="protein sequence ID" value="PJZ47542.1"/>
    <property type="molecule type" value="Genomic_DNA"/>
</dbReference>
<dbReference type="RefSeq" id="WP_100711811.1">
    <property type="nucleotide sequence ID" value="NZ_NPDR01000016.1"/>
</dbReference>
<comment type="caution">
    <text evidence="1">The sequence shown here is derived from an EMBL/GenBank/DDBJ whole genome shotgun (WGS) entry which is preliminary data.</text>
</comment>
<gene>
    <name evidence="1" type="ORF">CH362_18550</name>
</gene>
<evidence type="ECO:0008006" key="3">
    <source>
        <dbReference type="Google" id="ProtNLM"/>
    </source>
</evidence>
<proteinExistence type="predicted"/>
<evidence type="ECO:0000313" key="1">
    <source>
        <dbReference type="EMBL" id="PJZ47542.1"/>
    </source>
</evidence>
<sequence length="240" mass="26743">MLNKLIFFSTVWFILSCSTLPVRVYGAISKQTGSVEACANYLAGNSNSIKEALNELSEDDRLLIEKQNTPITIQIPVLSFNPYVGRAELYYSNGDIAHYIQTVEKQLSPKEIIEWKCAERIRMEIDDKIGNAEIMYMLNPMNSIAILKEVHEATSYYSNLSKSIIGKSDLLKSYLYLPVIGWMSQSRGNYYYACELLAVAGSIALEASLKGNDPNLKKAFLSSSAMAAGLERASYCSGKR</sequence>
<name>A0A2M9Y7R7_9LEPT</name>
<dbReference type="OrthoDB" id="328701at2"/>
<dbReference type="Proteomes" id="UP000231926">
    <property type="component" value="Unassembled WGS sequence"/>
</dbReference>
<dbReference type="AlphaFoldDB" id="A0A2M9Y7R7"/>